<evidence type="ECO:0000313" key="3">
    <source>
        <dbReference type="RefSeq" id="XP_053539313.1"/>
    </source>
</evidence>
<evidence type="ECO:0000256" key="1">
    <source>
        <dbReference type="ARBA" id="ARBA00009381"/>
    </source>
</evidence>
<reference evidence="2" key="1">
    <citation type="journal article" date="2016" name="Nat. Commun.">
        <title>The channel catfish genome sequence provides insights into the evolution of scale formation in teleosts.</title>
        <authorList>
            <person name="Liu Z."/>
            <person name="Liu S."/>
            <person name="Yao J."/>
            <person name="Bao L."/>
            <person name="Zhang J."/>
            <person name="Li Y."/>
            <person name="Jiang C."/>
            <person name="Sun L."/>
            <person name="Wang R."/>
            <person name="Zhang Y."/>
            <person name="Zhou T."/>
            <person name="Zeng Q."/>
            <person name="Fu Q."/>
            <person name="Gao S."/>
            <person name="Li N."/>
            <person name="Koren S."/>
            <person name="Jiang Y."/>
            <person name="Zimin A."/>
            <person name="Xu P."/>
            <person name="Phillippy A.M."/>
            <person name="Geng X."/>
            <person name="Song L."/>
            <person name="Sun F."/>
            <person name="Li C."/>
            <person name="Wang X."/>
            <person name="Chen A."/>
            <person name="Jin Y."/>
            <person name="Yuan Z."/>
            <person name="Yang Y."/>
            <person name="Tan S."/>
            <person name="Peatman E."/>
            <person name="Lu J."/>
            <person name="Qin Z."/>
            <person name="Dunham R."/>
            <person name="Li Z."/>
            <person name="Sonstegard T."/>
            <person name="Feng J."/>
            <person name="Danzmann R.G."/>
            <person name="Schroeder S."/>
            <person name="Scheffler B."/>
            <person name="Duke M.V."/>
            <person name="Ballard L."/>
            <person name="Kucuktas H."/>
            <person name="Kaltenboeck L."/>
            <person name="Liu H."/>
            <person name="Armbruster J."/>
            <person name="Xie Y."/>
            <person name="Kirby M.L."/>
            <person name="Tian Y."/>
            <person name="Flanagan M.E."/>
            <person name="Mu W."/>
            <person name="Waldbieser G.C."/>
        </authorList>
    </citation>
    <scope>NUCLEOTIDE SEQUENCE [LARGE SCALE GENOMIC DNA]</scope>
    <source>
        <strain evidence="2">SDA103</strain>
    </source>
</reference>
<dbReference type="PANTHER" id="PTHR43881">
    <property type="entry name" value="GAMMA-GLUTAMYLTRANSPEPTIDASE (AFU_ORTHOLOGUE AFUA_4G13580)"/>
    <property type="match status" value="1"/>
</dbReference>
<dbReference type="InterPro" id="IPR043138">
    <property type="entry name" value="GGT_lsub"/>
</dbReference>
<reference evidence="3" key="2">
    <citation type="submission" date="2025-08" db="UniProtKB">
        <authorList>
            <consortium name="RefSeq"/>
        </authorList>
    </citation>
    <scope>IDENTIFICATION</scope>
    <source>
        <tissue evidence="3">Blood</tissue>
    </source>
</reference>
<comment type="similarity">
    <text evidence="1">Belongs to the gamma-glutamyltransferase family.</text>
</comment>
<sequence length="539" mass="58621">MESAPIQCFGSSGNDGAAWRSDLFNGDCFPLEERSMQDDLVFSSRRSPVICLNGCVASSQPLASNIGLEILKSGGNAADAAVAVAAALNVTEPTSTGIGGDAFCLFYDAASRQVRGLNGSGRSPKAQTLELMEACGFSQSNPPPYCHAFNVTVPGAAACWCDTVNLFGSKKLSLADVLQPAIDLAQNGFPVAEITAYQWAEGAKSLRAAGRELGGDLLINNQPPKHGQVMTNPNLARTFQELVLHGRKGFYQGRIAQAVVDVVQENGGVMSLYDMKNHVTAEITPIYIDYKTVRVWEVPPNSQGMAALIALNILQSFPIKDMVHNSADYLHTLVESLKLSMTDTMHFSTDPDKMNVPVEGLLSKDYALQRAQFIQMDKARSVCEPGIPTGSDTVYFTVVDKEGNACSFVNSNYMGFGTGLVPRNCGFSLQVLLNMVEFGMNPQRALDAPRVFVSYDQAARLWQLNLEAGMDRGVADELRRRGHAVNWPVKGHERDRFGRGQMISIGKWWWDLSDEKPEGEERVLWAGSDPRADGCAVGY</sequence>
<dbReference type="PRINTS" id="PR01210">
    <property type="entry name" value="GGTRANSPTASE"/>
</dbReference>
<proteinExistence type="inferred from homology"/>
<accession>A0A9F7TL36</accession>
<dbReference type="InterPro" id="IPR043137">
    <property type="entry name" value="GGT_ssub_C"/>
</dbReference>
<organism evidence="2 3">
    <name type="scientific">Ictalurus punctatus</name>
    <name type="common">Channel catfish</name>
    <name type="synonym">Silurus punctatus</name>
    <dbReference type="NCBI Taxonomy" id="7998"/>
    <lineage>
        <taxon>Eukaryota</taxon>
        <taxon>Metazoa</taxon>
        <taxon>Chordata</taxon>
        <taxon>Craniata</taxon>
        <taxon>Vertebrata</taxon>
        <taxon>Euteleostomi</taxon>
        <taxon>Actinopterygii</taxon>
        <taxon>Neopterygii</taxon>
        <taxon>Teleostei</taxon>
        <taxon>Ostariophysi</taxon>
        <taxon>Siluriformes</taxon>
        <taxon>Ictaluridae</taxon>
        <taxon>Ictalurus</taxon>
    </lineage>
</organism>
<keyword evidence="2" id="KW-1185">Reference proteome</keyword>
<dbReference type="InterPro" id="IPR029055">
    <property type="entry name" value="Ntn_hydrolases_N"/>
</dbReference>
<dbReference type="SUPFAM" id="SSF56235">
    <property type="entry name" value="N-terminal nucleophile aminohydrolases (Ntn hydrolases)"/>
    <property type="match status" value="1"/>
</dbReference>
<dbReference type="Gene3D" id="1.10.246.130">
    <property type="match status" value="1"/>
</dbReference>
<dbReference type="InterPro" id="IPR052896">
    <property type="entry name" value="GGT-like_enzyme"/>
</dbReference>
<dbReference type="AlphaFoldDB" id="A0A9F7TL36"/>
<dbReference type="RefSeq" id="XP_053539313.1">
    <property type="nucleotide sequence ID" value="XM_053683338.1"/>
</dbReference>
<name>A0A9F7TL36_ICTPU</name>
<dbReference type="Pfam" id="PF01019">
    <property type="entry name" value="G_glu_transpept"/>
    <property type="match status" value="1"/>
</dbReference>
<evidence type="ECO:0000313" key="2">
    <source>
        <dbReference type="Proteomes" id="UP000221080"/>
    </source>
</evidence>
<dbReference type="PANTHER" id="PTHR43881:SF1">
    <property type="entry name" value="GAMMA-GLUTAMYLTRANSPEPTIDASE (AFU_ORTHOLOGUE AFUA_4G13580)"/>
    <property type="match status" value="1"/>
</dbReference>
<dbReference type="GeneID" id="108271171"/>
<gene>
    <name evidence="3" type="primary">LOC108271171</name>
</gene>
<dbReference type="Proteomes" id="UP000221080">
    <property type="component" value="Chromosome 10"/>
</dbReference>
<dbReference type="Gene3D" id="3.60.20.40">
    <property type="match status" value="2"/>
</dbReference>
<protein>
    <submittedName>
        <fullName evidence="3">Glutathione hydrolase-like YwrD proenzyme isoform X3</fullName>
    </submittedName>
</protein>